<dbReference type="SUPFAM" id="SSF81606">
    <property type="entry name" value="PP2C-like"/>
    <property type="match status" value="1"/>
</dbReference>
<dbReference type="RefSeq" id="WP_184033575.1">
    <property type="nucleotide sequence ID" value="NZ_JACHHY010000001.1"/>
</dbReference>
<sequence length="306" mass="34010">MKFSIYQESRRGARKYNQDRIGYSYSRDALLLVVADGMGGHLHGEVASQITIELLAGLFQKRARPVVPAPLAFLQEALTKAHDAILNYSTNHNLLETPRTTCIACLVQDSTAYWAHAGDSRLYHFRDGKILSHTRDHSKVQQMVENGLLTEEEAMRHPERNKIYSCLGGMIPPEIDFGGKVPLYEGDSLVLCTDGFWGPLPADEMCAFLGSYPVLYALPQLMDRAEMRGGKHGDNLSVLGITWLEEDTAADTKNAVHTKTLPLDGFTTRLKELNADQILKEDKGVSEMDIEAAIAEIRATIAKYSK</sequence>
<name>A0A840MBT8_9PROT</name>
<dbReference type="SMART" id="SM00331">
    <property type="entry name" value="PP2C_SIG"/>
    <property type="match status" value="1"/>
</dbReference>
<dbReference type="CDD" id="cd00143">
    <property type="entry name" value="PP2Cc"/>
    <property type="match status" value="1"/>
</dbReference>
<protein>
    <submittedName>
        <fullName evidence="2">Serine/threonine protein phosphatase PrpC</fullName>
    </submittedName>
</protein>
<gene>
    <name evidence="2" type="ORF">HNQ59_000056</name>
</gene>
<organism evidence="2 3">
    <name type="scientific">Chitinivorax tropicus</name>
    <dbReference type="NCBI Taxonomy" id="714531"/>
    <lineage>
        <taxon>Bacteria</taxon>
        <taxon>Pseudomonadati</taxon>
        <taxon>Pseudomonadota</taxon>
        <taxon>Betaproteobacteria</taxon>
        <taxon>Chitinivorax</taxon>
    </lineage>
</organism>
<evidence type="ECO:0000313" key="3">
    <source>
        <dbReference type="Proteomes" id="UP000575898"/>
    </source>
</evidence>
<keyword evidence="3" id="KW-1185">Reference proteome</keyword>
<dbReference type="PROSITE" id="PS51746">
    <property type="entry name" value="PPM_2"/>
    <property type="match status" value="1"/>
</dbReference>
<dbReference type="InterPro" id="IPR015655">
    <property type="entry name" value="PP2C"/>
</dbReference>
<dbReference type="Pfam" id="PF13672">
    <property type="entry name" value="PP2C_2"/>
    <property type="match status" value="1"/>
</dbReference>
<comment type="caution">
    <text evidence="2">The sequence shown here is derived from an EMBL/GenBank/DDBJ whole genome shotgun (WGS) entry which is preliminary data.</text>
</comment>
<dbReference type="Gene3D" id="3.60.40.10">
    <property type="entry name" value="PPM-type phosphatase domain"/>
    <property type="match status" value="1"/>
</dbReference>
<accession>A0A840MBT8</accession>
<dbReference type="InterPro" id="IPR036457">
    <property type="entry name" value="PPM-type-like_dom_sf"/>
</dbReference>
<dbReference type="InterPro" id="IPR001932">
    <property type="entry name" value="PPM-type_phosphatase-like_dom"/>
</dbReference>
<proteinExistence type="predicted"/>
<dbReference type="EMBL" id="JACHHY010000001">
    <property type="protein sequence ID" value="MBB5016794.1"/>
    <property type="molecule type" value="Genomic_DNA"/>
</dbReference>
<dbReference type="GO" id="GO:0004722">
    <property type="term" value="F:protein serine/threonine phosphatase activity"/>
    <property type="evidence" value="ECO:0007669"/>
    <property type="project" value="InterPro"/>
</dbReference>
<dbReference type="Proteomes" id="UP000575898">
    <property type="component" value="Unassembled WGS sequence"/>
</dbReference>
<feature type="domain" description="PPM-type phosphatase" evidence="1">
    <location>
        <begin position="4"/>
        <end position="243"/>
    </location>
</feature>
<dbReference type="PANTHER" id="PTHR13832:SF827">
    <property type="entry name" value="PROTEIN PHOSPHATASE 1L"/>
    <property type="match status" value="1"/>
</dbReference>
<dbReference type="AlphaFoldDB" id="A0A840MBT8"/>
<dbReference type="PANTHER" id="PTHR13832">
    <property type="entry name" value="PROTEIN PHOSPHATASE 2C"/>
    <property type="match status" value="1"/>
</dbReference>
<evidence type="ECO:0000313" key="2">
    <source>
        <dbReference type="EMBL" id="MBB5016794.1"/>
    </source>
</evidence>
<evidence type="ECO:0000259" key="1">
    <source>
        <dbReference type="PROSITE" id="PS51746"/>
    </source>
</evidence>
<reference evidence="2 3" key="1">
    <citation type="submission" date="2020-08" db="EMBL/GenBank/DDBJ databases">
        <title>Genomic Encyclopedia of Type Strains, Phase IV (KMG-IV): sequencing the most valuable type-strain genomes for metagenomic binning, comparative biology and taxonomic classification.</title>
        <authorList>
            <person name="Goeker M."/>
        </authorList>
    </citation>
    <scope>NUCLEOTIDE SEQUENCE [LARGE SCALE GENOMIC DNA]</scope>
    <source>
        <strain evidence="2 3">DSM 27165</strain>
    </source>
</reference>
<dbReference type="SMART" id="SM00332">
    <property type="entry name" value="PP2Cc"/>
    <property type="match status" value="1"/>
</dbReference>